<evidence type="ECO:0000256" key="1">
    <source>
        <dbReference type="ARBA" id="ARBA00003523"/>
    </source>
</evidence>
<dbReference type="Gene3D" id="3.40.50.1820">
    <property type="entry name" value="alpha/beta hydrolase"/>
    <property type="match status" value="1"/>
</dbReference>
<sequence length="529" mass="58545">MAASVSSCPSLPISHRRPAPILPFQQQPPTRERWLSNAKTTLHGGALNTLQRRRRPRRVVASVATTDRPAPVIGDVNRGSQLAETSGRSDDGQLAARWREIQGASNWEGLLDPLDAALRAELIRYGEFAQATYDSFDYDRFSPYSGSCRFPLRTFFRDVGLAGAGYEVSRYLYATCNDLKLPNFAHRKHKSAAVEDKLWSESGTFIGYVAVSTDEETARIGRRDIAVAWRGTITRLEWVADLTASQRRLSDMGVPCPDPDVKVELGFAELYTGKDVECRFCRYSAREQALAEVRKLVELYHGRGEEVSVTVTGHSLGSALAMLNAFDIAETGANATPGGGEAPVCVFSFAGPRVGNLRFRERFERELGVRALRVVNVHDSVPKVPGVFFNEAAFPEEVLRAVDGLGVGGVYTHLGVALALDHEASPFLKKTMDISCYHNLEAHLHLLDGFRGTGEGFELRGRDPALVNKSADFLRDDHMVPPVWYQAENKGMVRMEDGRWVLPPRHRGIDAHPEDTDHHLQKLGLNASP</sequence>
<keyword evidence="9" id="KW-0443">Lipid metabolism</keyword>
<evidence type="ECO:0000256" key="9">
    <source>
        <dbReference type="ARBA" id="ARBA00023098"/>
    </source>
</evidence>
<comment type="similarity">
    <text evidence="3">Belongs to the AB hydrolase superfamily. Lipase family.</text>
</comment>
<dbReference type="Proteomes" id="UP000275267">
    <property type="component" value="Unassembled WGS sequence"/>
</dbReference>
<reference evidence="13" key="1">
    <citation type="journal article" date="2019" name="Nat. Commun.">
        <title>The genome of broomcorn millet.</title>
        <authorList>
            <person name="Zou C."/>
            <person name="Miki D."/>
            <person name="Li D."/>
            <person name="Tang Q."/>
            <person name="Xiao L."/>
            <person name="Rajput S."/>
            <person name="Deng P."/>
            <person name="Jia W."/>
            <person name="Huang R."/>
            <person name="Zhang M."/>
            <person name="Sun Y."/>
            <person name="Hu J."/>
            <person name="Fu X."/>
            <person name="Schnable P.S."/>
            <person name="Li F."/>
            <person name="Zhang H."/>
            <person name="Feng B."/>
            <person name="Zhu X."/>
            <person name="Liu R."/>
            <person name="Schnable J.C."/>
            <person name="Zhu J.-K."/>
            <person name="Zhang H."/>
        </authorList>
    </citation>
    <scope>NUCLEOTIDE SEQUENCE [LARGE SCALE GENOMIC DNA]</scope>
</reference>
<dbReference type="SUPFAM" id="SSF53474">
    <property type="entry name" value="alpha/beta-Hydrolases"/>
    <property type="match status" value="1"/>
</dbReference>
<feature type="region of interest" description="Disordered" evidence="10">
    <location>
        <begin position="1"/>
        <end position="29"/>
    </location>
</feature>
<proteinExistence type="inferred from homology"/>
<evidence type="ECO:0000259" key="11">
    <source>
        <dbReference type="Pfam" id="PF01764"/>
    </source>
</evidence>
<keyword evidence="7" id="KW-0809">Transit peptide</keyword>
<evidence type="ECO:0000256" key="5">
    <source>
        <dbReference type="ARBA" id="ARBA00022640"/>
    </source>
</evidence>
<evidence type="ECO:0000313" key="13">
    <source>
        <dbReference type="Proteomes" id="UP000275267"/>
    </source>
</evidence>
<dbReference type="GO" id="GO:0009507">
    <property type="term" value="C:chloroplast"/>
    <property type="evidence" value="ECO:0007669"/>
    <property type="project" value="UniProtKB-SubCell"/>
</dbReference>
<comment type="function">
    <text evidence="1">Acylhydrolase that catalyzes the hydrolysis of phospholipids at the sn-1 position.</text>
</comment>
<feature type="domain" description="Fungal lipase-type" evidence="11">
    <location>
        <begin position="227"/>
        <end position="387"/>
    </location>
</feature>
<keyword evidence="4" id="KW-0150">Chloroplast</keyword>
<keyword evidence="8" id="KW-0442">Lipid degradation</keyword>
<dbReference type="OrthoDB" id="438440at2759"/>
<dbReference type="InterPro" id="IPR002921">
    <property type="entry name" value="Fungal_lipase-type"/>
</dbReference>
<comment type="subcellular location">
    <subcellularLocation>
        <location evidence="2">Plastid</location>
        <location evidence="2">Chloroplast</location>
    </subcellularLocation>
</comment>
<dbReference type="CDD" id="cd00519">
    <property type="entry name" value="Lipase_3"/>
    <property type="match status" value="1"/>
</dbReference>
<evidence type="ECO:0000256" key="10">
    <source>
        <dbReference type="SAM" id="MobiDB-lite"/>
    </source>
</evidence>
<dbReference type="FunFam" id="3.40.50.1820:FF:000065">
    <property type="entry name" value="Phospholipase A1-II 3"/>
    <property type="match status" value="1"/>
</dbReference>
<protein>
    <submittedName>
        <fullName evidence="12">Phospholipase A1-Igamma1, chloroplastic-like</fullName>
    </submittedName>
</protein>
<keyword evidence="5" id="KW-0934">Plastid</keyword>
<gene>
    <name evidence="12" type="ORF">C2845_PM08G03150</name>
</gene>
<dbReference type="EMBL" id="PQIB02000010">
    <property type="protein sequence ID" value="RLM92400.1"/>
    <property type="molecule type" value="Genomic_DNA"/>
</dbReference>
<dbReference type="Pfam" id="PF01764">
    <property type="entry name" value="Lipase_3"/>
    <property type="match status" value="1"/>
</dbReference>
<dbReference type="PANTHER" id="PTHR31403:SF39">
    <property type="entry name" value="PHOSPHOLIPASE A1-IGAMMA1 CHLOROPLASTIC"/>
    <property type="match status" value="1"/>
</dbReference>
<keyword evidence="6" id="KW-0378">Hydrolase</keyword>
<dbReference type="GO" id="GO:0016042">
    <property type="term" value="P:lipid catabolic process"/>
    <property type="evidence" value="ECO:0007669"/>
    <property type="project" value="UniProtKB-KW"/>
</dbReference>
<evidence type="ECO:0000256" key="6">
    <source>
        <dbReference type="ARBA" id="ARBA00022801"/>
    </source>
</evidence>
<evidence type="ECO:0000256" key="7">
    <source>
        <dbReference type="ARBA" id="ARBA00022946"/>
    </source>
</evidence>
<evidence type="ECO:0000256" key="4">
    <source>
        <dbReference type="ARBA" id="ARBA00022528"/>
    </source>
</evidence>
<evidence type="ECO:0000256" key="8">
    <source>
        <dbReference type="ARBA" id="ARBA00022963"/>
    </source>
</evidence>
<evidence type="ECO:0000313" key="12">
    <source>
        <dbReference type="EMBL" id="RLM92400.1"/>
    </source>
</evidence>
<evidence type="ECO:0000256" key="3">
    <source>
        <dbReference type="ARBA" id="ARBA00010701"/>
    </source>
</evidence>
<comment type="caution">
    <text evidence="12">The sequence shown here is derived from an EMBL/GenBank/DDBJ whole genome shotgun (WGS) entry which is preliminary data.</text>
</comment>
<dbReference type="GO" id="GO:0008970">
    <property type="term" value="F:phospholipase A1 activity"/>
    <property type="evidence" value="ECO:0007669"/>
    <property type="project" value="UniProtKB-ARBA"/>
</dbReference>
<dbReference type="PANTHER" id="PTHR31403">
    <property type="entry name" value="PHOSPHOLIPASE A1-IBETA2, CHLOROPLASTIC"/>
    <property type="match status" value="1"/>
</dbReference>
<keyword evidence="13" id="KW-1185">Reference proteome</keyword>
<organism evidence="12 13">
    <name type="scientific">Panicum miliaceum</name>
    <name type="common">Proso millet</name>
    <name type="synonym">Broomcorn millet</name>
    <dbReference type="NCBI Taxonomy" id="4540"/>
    <lineage>
        <taxon>Eukaryota</taxon>
        <taxon>Viridiplantae</taxon>
        <taxon>Streptophyta</taxon>
        <taxon>Embryophyta</taxon>
        <taxon>Tracheophyta</taxon>
        <taxon>Spermatophyta</taxon>
        <taxon>Magnoliopsida</taxon>
        <taxon>Liliopsida</taxon>
        <taxon>Poales</taxon>
        <taxon>Poaceae</taxon>
        <taxon>PACMAD clade</taxon>
        <taxon>Panicoideae</taxon>
        <taxon>Panicodae</taxon>
        <taxon>Paniceae</taxon>
        <taxon>Panicinae</taxon>
        <taxon>Panicum</taxon>
        <taxon>Panicum sect. Panicum</taxon>
    </lineage>
</organism>
<name>A0A3L6QZK5_PANMI</name>
<accession>A0A3L6QZK5</accession>
<evidence type="ECO:0000256" key="2">
    <source>
        <dbReference type="ARBA" id="ARBA00004229"/>
    </source>
</evidence>
<dbReference type="InterPro" id="IPR029058">
    <property type="entry name" value="AB_hydrolase_fold"/>
</dbReference>
<feature type="region of interest" description="Disordered" evidence="10">
    <location>
        <begin position="70"/>
        <end position="91"/>
    </location>
</feature>
<dbReference type="AlphaFoldDB" id="A0A3L6QZK5"/>